<evidence type="ECO:0000256" key="6">
    <source>
        <dbReference type="ARBA" id="ARBA00022989"/>
    </source>
</evidence>
<gene>
    <name evidence="11" type="ORF">ATL17_1248</name>
</gene>
<dbReference type="GO" id="GO:0030256">
    <property type="term" value="C:type I protein secretion system complex"/>
    <property type="evidence" value="ECO:0007669"/>
    <property type="project" value="InterPro"/>
</dbReference>
<dbReference type="AlphaFoldDB" id="A0A4R6VUS5"/>
<comment type="caution">
    <text evidence="11">The sequence shown here is derived from an EMBL/GenBank/DDBJ whole genome shotgun (WGS) entry which is preliminary data.</text>
</comment>
<dbReference type="SMART" id="SM00382">
    <property type="entry name" value="AAA"/>
    <property type="match status" value="1"/>
</dbReference>
<dbReference type="InterPro" id="IPR036640">
    <property type="entry name" value="ABC1_TM_sf"/>
</dbReference>
<dbReference type="Pfam" id="PF00005">
    <property type="entry name" value="ABC_tran"/>
    <property type="match status" value="1"/>
</dbReference>
<dbReference type="NCBIfam" id="TIGR01842">
    <property type="entry name" value="type_I_sec_PrtD"/>
    <property type="match status" value="1"/>
</dbReference>
<evidence type="ECO:0000313" key="12">
    <source>
        <dbReference type="Proteomes" id="UP000295391"/>
    </source>
</evidence>
<dbReference type="GO" id="GO:0005886">
    <property type="term" value="C:plasma membrane"/>
    <property type="evidence" value="ECO:0007669"/>
    <property type="project" value="UniProtKB-SubCell"/>
</dbReference>
<evidence type="ECO:0000259" key="9">
    <source>
        <dbReference type="PROSITE" id="PS50893"/>
    </source>
</evidence>
<evidence type="ECO:0000256" key="3">
    <source>
        <dbReference type="ARBA" id="ARBA00022692"/>
    </source>
</evidence>
<evidence type="ECO:0000313" key="11">
    <source>
        <dbReference type="EMBL" id="TDQ67241.1"/>
    </source>
</evidence>
<accession>A0A4R6VUS5</accession>
<evidence type="ECO:0000256" key="1">
    <source>
        <dbReference type="ARBA" id="ARBA00004651"/>
    </source>
</evidence>
<feature type="transmembrane region" description="Helical" evidence="8">
    <location>
        <begin position="246"/>
        <end position="264"/>
    </location>
</feature>
<dbReference type="GO" id="GO:0015421">
    <property type="term" value="F:ABC-type oligopeptide transporter activity"/>
    <property type="evidence" value="ECO:0007669"/>
    <property type="project" value="TreeGrafter"/>
</dbReference>
<dbReference type="SUPFAM" id="SSF90123">
    <property type="entry name" value="ABC transporter transmembrane region"/>
    <property type="match status" value="1"/>
</dbReference>
<dbReference type="InterPro" id="IPR039421">
    <property type="entry name" value="Type_1_exporter"/>
</dbReference>
<dbReference type="Gene3D" id="3.40.50.300">
    <property type="entry name" value="P-loop containing nucleotide triphosphate hydrolases"/>
    <property type="match status" value="1"/>
</dbReference>
<dbReference type="Gene3D" id="1.20.1560.10">
    <property type="entry name" value="ABC transporter type 1, transmembrane domain"/>
    <property type="match status" value="1"/>
</dbReference>
<keyword evidence="6 8" id="KW-1133">Transmembrane helix</keyword>
<dbReference type="Pfam" id="PF00664">
    <property type="entry name" value="ABC_membrane"/>
    <property type="match status" value="1"/>
</dbReference>
<dbReference type="SUPFAM" id="SSF52540">
    <property type="entry name" value="P-loop containing nucleoside triphosphate hydrolases"/>
    <property type="match status" value="1"/>
</dbReference>
<feature type="domain" description="ABC transporter" evidence="9">
    <location>
        <begin position="331"/>
        <end position="567"/>
    </location>
</feature>
<feature type="domain" description="ABC transmembrane type-1" evidence="10">
    <location>
        <begin position="22"/>
        <end position="299"/>
    </location>
</feature>
<evidence type="ECO:0000256" key="5">
    <source>
        <dbReference type="ARBA" id="ARBA00022840"/>
    </source>
</evidence>
<dbReference type="GO" id="GO:0005524">
    <property type="term" value="F:ATP binding"/>
    <property type="evidence" value="ECO:0007669"/>
    <property type="project" value="UniProtKB-KW"/>
</dbReference>
<name>A0A4R6VUS5_9HYPH</name>
<dbReference type="PROSITE" id="PS50893">
    <property type="entry name" value="ABC_TRANSPORTER_2"/>
    <property type="match status" value="1"/>
</dbReference>
<dbReference type="RefSeq" id="WP_133571867.1">
    <property type="nucleotide sequence ID" value="NZ_SNYR01000001.1"/>
</dbReference>
<proteinExistence type="inferred from homology"/>
<dbReference type="InterPro" id="IPR011527">
    <property type="entry name" value="ABC1_TM_dom"/>
</dbReference>
<keyword evidence="4" id="KW-0547">Nucleotide-binding</keyword>
<keyword evidence="5 11" id="KW-0067">ATP-binding</keyword>
<keyword evidence="3 8" id="KW-0812">Transmembrane</keyword>
<organism evidence="11 12">
    <name type="scientific">Maritalea mobilis</name>
    <dbReference type="NCBI Taxonomy" id="483324"/>
    <lineage>
        <taxon>Bacteria</taxon>
        <taxon>Pseudomonadati</taxon>
        <taxon>Pseudomonadota</taxon>
        <taxon>Alphaproteobacteria</taxon>
        <taxon>Hyphomicrobiales</taxon>
        <taxon>Devosiaceae</taxon>
        <taxon>Maritalea</taxon>
    </lineage>
</organism>
<sequence length="571" mass="61105">MEIANSQMRFWDILGQHKSAIIGVAVSSVAVNILMLTGSLFMLQVYDRVIPSGSVPTLVGLCLIVVFLYLVQGIFDILRLRILGRVGLLLDAKLGRAIFDYVASPDKALTRGAAFQVQQDLDKVRGFLGSIGPTAIFDAPWLPFYMGLCFIFHPMIGLYASAGALVLCALAMFTEILSRKLVVRSAAAQQQRDEITDAGFSSAQAISVMGMRPQIGQIWADKNTSFVAAQLRLNDLVGLMGSASKIFRMILQSGILAVGAWLVIHQQATAGIMIASSIMMSRALAPVETAIGHWKHFVAARQGWGRLVDLFEDHGAEIDAPTQLPAPNSSLTLEHVVAGPPESKKPNLAKINFSLLAGQGLGIVGPSGSGKSSLAKVIVGAWPLLAGAVRLDGAALVQWSPEALGQHIGYLPQSVDLLAGTVAQNISRFQPHADAADIIKAAQLADIHEMILRLPDGYETLLGSGGHQLSAGQKQRVALARALYKDPFLVVLDEPNSNLDGEGELALNKAIASVKARGGIVIVVAHRPAILSHLDQVMVMRAGQVEKFGPREEILTGLAPKRGRQVMPFTR</sequence>
<dbReference type="InterPro" id="IPR010128">
    <property type="entry name" value="ATPase_T1SS_PrtD-like"/>
</dbReference>
<evidence type="ECO:0000256" key="8">
    <source>
        <dbReference type="SAM" id="Phobius"/>
    </source>
</evidence>
<dbReference type="GO" id="GO:0016887">
    <property type="term" value="F:ATP hydrolysis activity"/>
    <property type="evidence" value="ECO:0007669"/>
    <property type="project" value="InterPro"/>
</dbReference>
<feature type="transmembrane region" description="Helical" evidence="8">
    <location>
        <begin position="144"/>
        <end position="173"/>
    </location>
</feature>
<dbReference type="PROSITE" id="PS50929">
    <property type="entry name" value="ABC_TM1F"/>
    <property type="match status" value="1"/>
</dbReference>
<dbReference type="EMBL" id="SNYR01000001">
    <property type="protein sequence ID" value="TDQ67241.1"/>
    <property type="molecule type" value="Genomic_DNA"/>
</dbReference>
<keyword evidence="7 8" id="KW-0472">Membrane</keyword>
<dbReference type="PROSITE" id="PS00211">
    <property type="entry name" value="ABC_TRANSPORTER_1"/>
    <property type="match status" value="1"/>
</dbReference>
<evidence type="ECO:0000256" key="2">
    <source>
        <dbReference type="ARBA" id="ARBA00005417"/>
    </source>
</evidence>
<feature type="transmembrane region" description="Helical" evidence="8">
    <location>
        <begin position="20"/>
        <end position="43"/>
    </location>
</feature>
<feature type="transmembrane region" description="Helical" evidence="8">
    <location>
        <begin position="55"/>
        <end position="75"/>
    </location>
</feature>
<dbReference type="PANTHER" id="PTHR43394">
    <property type="entry name" value="ATP-DEPENDENT PERMEASE MDL1, MITOCHONDRIAL"/>
    <property type="match status" value="1"/>
</dbReference>
<protein>
    <submittedName>
        <fullName evidence="11">ATP-binding cassette subfamily C protein</fullName>
    </submittedName>
</protein>
<evidence type="ECO:0000256" key="4">
    <source>
        <dbReference type="ARBA" id="ARBA00022741"/>
    </source>
</evidence>
<dbReference type="InterPro" id="IPR003593">
    <property type="entry name" value="AAA+_ATPase"/>
</dbReference>
<evidence type="ECO:0000256" key="7">
    <source>
        <dbReference type="ARBA" id="ARBA00023136"/>
    </source>
</evidence>
<dbReference type="PANTHER" id="PTHR43394:SF1">
    <property type="entry name" value="ATP-BINDING CASSETTE SUB-FAMILY B MEMBER 10, MITOCHONDRIAL"/>
    <property type="match status" value="1"/>
</dbReference>
<dbReference type="InterPro" id="IPR017871">
    <property type="entry name" value="ABC_transporter-like_CS"/>
</dbReference>
<keyword evidence="12" id="KW-1185">Reference proteome</keyword>
<dbReference type="OrthoDB" id="9808328at2"/>
<comment type="subcellular location">
    <subcellularLocation>
        <location evidence="1">Cell membrane</location>
        <topology evidence="1">Multi-pass membrane protein</topology>
    </subcellularLocation>
</comment>
<dbReference type="InterPro" id="IPR027417">
    <property type="entry name" value="P-loop_NTPase"/>
</dbReference>
<dbReference type="Proteomes" id="UP000295391">
    <property type="component" value="Unassembled WGS sequence"/>
</dbReference>
<dbReference type="GO" id="GO:0030253">
    <property type="term" value="P:protein secretion by the type I secretion system"/>
    <property type="evidence" value="ECO:0007669"/>
    <property type="project" value="InterPro"/>
</dbReference>
<comment type="similarity">
    <text evidence="2">Belongs to the ABC transporter superfamily.</text>
</comment>
<dbReference type="InterPro" id="IPR003439">
    <property type="entry name" value="ABC_transporter-like_ATP-bd"/>
</dbReference>
<reference evidence="11 12" key="1">
    <citation type="submission" date="2019-03" db="EMBL/GenBank/DDBJ databases">
        <title>Genomic Encyclopedia of Type Strains, Phase III (KMG-III): the genomes of soil and plant-associated and newly described type strains.</title>
        <authorList>
            <person name="Whitman W."/>
        </authorList>
    </citation>
    <scope>NUCLEOTIDE SEQUENCE [LARGE SCALE GENOMIC DNA]</scope>
    <source>
        <strain evidence="11 12">CGMCC 1.7002</strain>
    </source>
</reference>
<evidence type="ECO:0000259" key="10">
    <source>
        <dbReference type="PROSITE" id="PS50929"/>
    </source>
</evidence>